<reference evidence="1 2" key="1">
    <citation type="submission" date="2013-03" db="EMBL/GenBank/DDBJ databases">
        <title>The Genome Sequence of Phialophora europaea CBS 101466.</title>
        <authorList>
            <consortium name="The Broad Institute Genomics Platform"/>
            <person name="Cuomo C."/>
            <person name="de Hoog S."/>
            <person name="Gorbushina A."/>
            <person name="Walker B."/>
            <person name="Young S.K."/>
            <person name="Zeng Q."/>
            <person name="Gargeya S."/>
            <person name="Fitzgerald M."/>
            <person name="Haas B."/>
            <person name="Abouelleil A."/>
            <person name="Allen A.W."/>
            <person name="Alvarado L."/>
            <person name="Arachchi H.M."/>
            <person name="Berlin A.M."/>
            <person name="Chapman S.B."/>
            <person name="Gainer-Dewar J."/>
            <person name="Goldberg J."/>
            <person name="Griggs A."/>
            <person name="Gujja S."/>
            <person name="Hansen M."/>
            <person name="Howarth C."/>
            <person name="Imamovic A."/>
            <person name="Ireland A."/>
            <person name="Larimer J."/>
            <person name="McCowan C."/>
            <person name="Murphy C."/>
            <person name="Pearson M."/>
            <person name="Poon T.W."/>
            <person name="Priest M."/>
            <person name="Roberts A."/>
            <person name="Saif S."/>
            <person name="Shea T."/>
            <person name="Sisk P."/>
            <person name="Sykes S."/>
            <person name="Wortman J."/>
            <person name="Nusbaum C."/>
            <person name="Birren B."/>
        </authorList>
    </citation>
    <scope>NUCLEOTIDE SEQUENCE [LARGE SCALE GENOMIC DNA]</scope>
    <source>
        <strain evidence="1 2">CBS 101466</strain>
    </source>
</reference>
<accession>W2S390</accession>
<dbReference type="VEuPathDB" id="FungiDB:HMPREF1541_02233"/>
<dbReference type="Pfam" id="PF12658">
    <property type="entry name" value="Ten1"/>
    <property type="match status" value="1"/>
</dbReference>
<dbReference type="InterPro" id="IPR012340">
    <property type="entry name" value="NA-bd_OB-fold"/>
</dbReference>
<keyword evidence="2" id="KW-1185">Reference proteome</keyword>
<dbReference type="Proteomes" id="UP000030752">
    <property type="component" value="Unassembled WGS sequence"/>
</dbReference>
<sequence>MNGPSTSAPAPSTHIFVHELRRQRTGSKVRFLCYLREYDAAKGQLLVEHAYPHDATEPARASIDVNMVLETARRDLMTDGRWLNVIGYVLSGPQEKKRKSTNAGNAQSTSKEVPLPIVQAVLLWDAGAINVDEYERVLQKHMEVRAQARVMLDNACKAEARKEQEKKATIPKP</sequence>
<dbReference type="GeneID" id="19969572"/>
<proteinExistence type="predicted"/>
<dbReference type="InParanoid" id="W2S390"/>
<dbReference type="RefSeq" id="XP_008714811.1">
    <property type="nucleotide sequence ID" value="XM_008716589.1"/>
</dbReference>
<organism evidence="1 2">
    <name type="scientific">Cyphellophora europaea (strain CBS 101466)</name>
    <name type="common">Phialophora europaea</name>
    <dbReference type="NCBI Taxonomy" id="1220924"/>
    <lineage>
        <taxon>Eukaryota</taxon>
        <taxon>Fungi</taxon>
        <taxon>Dikarya</taxon>
        <taxon>Ascomycota</taxon>
        <taxon>Pezizomycotina</taxon>
        <taxon>Eurotiomycetes</taxon>
        <taxon>Chaetothyriomycetidae</taxon>
        <taxon>Chaetothyriales</taxon>
        <taxon>Cyphellophoraceae</taxon>
        <taxon>Cyphellophora</taxon>
    </lineage>
</organism>
<dbReference type="OrthoDB" id="5275361at2759"/>
<dbReference type="HOGENOM" id="CLU_102601_1_0_1"/>
<dbReference type="GO" id="GO:0043047">
    <property type="term" value="F:single-stranded telomeric DNA binding"/>
    <property type="evidence" value="ECO:0007669"/>
    <property type="project" value="InterPro"/>
</dbReference>
<name>W2S390_CYPE1</name>
<evidence type="ECO:0000313" key="1">
    <source>
        <dbReference type="EMBL" id="ETN43075.1"/>
    </source>
</evidence>
<dbReference type="EMBL" id="KB822718">
    <property type="protein sequence ID" value="ETN43075.1"/>
    <property type="molecule type" value="Genomic_DNA"/>
</dbReference>
<dbReference type="AlphaFoldDB" id="W2S390"/>
<dbReference type="eggNOG" id="ENOG502SESG">
    <property type="taxonomic scope" value="Eukaryota"/>
</dbReference>
<dbReference type="Gene3D" id="2.40.50.140">
    <property type="entry name" value="Nucleic acid-binding proteins"/>
    <property type="match status" value="1"/>
</dbReference>
<gene>
    <name evidence="1" type="ORF">HMPREF1541_02233</name>
</gene>
<evidence type="ECO:0000313" key="2">
    <source>
        <dbReference type="Proteomes" id="UP000030752"/>
    </source>
</evidence>
<protein>
    <submittedName>
        <fullName evidence="1">Uncharacterized protein</fullName>
    </submittedName>
</protein>
<dbReference type="InterPro" id="IPR024222">
    <property type="entry name" value="Ten1_fungal"/>
</dbReference>
<dbReference type="GO" id="GO:0016233">
    <property type="term" value="P:telomere capping"/>
    <property type="evidence" value="ECO:0007669"/>
    <property type="project" value="InterPro"/>
</dbReference>
<dbReference type="GO" id="GO:1990879">
    <property type="term" value="C:CST complex"/>
    <property type="evidence" value="ECO:0007669"/>
    <property type="project" value="InterPro"/>
</dbReference>